<accession>A0ABV8XR11</accession>
<dbReference type="Proteomes" id="UP001595998">
    <property type="component" value="Unassembled WGS sequence"/>
</dbReference>
<feature type="region of interest" description="Disordered" evidence="1">
    <location>
        <begin position="1"/>
        <end position="53"/>
    </location>
</feature>
<gene>
    <name evidence="2" type="ORF">ACFOZ9_10725</name>
</gene>
<evidence type="ECO:0000313" key="2">
    <source>
        <dbReference type="EMBL" id="MFC4426690.1"/>
    </source>
</evidence>
<name>A0ABV8XR11_9DEIO</name>
<evidence type="ECO:0000313" key="3">
    <source>
        <dbReference type="Proteomes" id="UP001595998"/>
    </source>
</evidence>
<dbReference type="EMBL" id="JBHSEH010000009">
    <property type="protein sequence ID" value="MFC4426690.1"/>
    <property type="molecule type" value="Genomic_DNA"/>
</dbReference>
<evidence type="ECO:0000256" key="1">
    <source>
        <dbReference type="SAM" id="MobiDB-lite"/>
    </source>
</evidence>
<proteinExistence type="predicted"/>
<dbReference type="RefSeq" id="WP_380039417.1">
    <property type="nucleotide sequence ID" value="NZ_JBHSEH010000009.1"/>
</dbReference>
<feature type="compositionally biased region" description="Basic and acidic residues" evidence="1">
    <location>
        <begin position="1"/>
        <end position="11"/>
    </location>
</feature>
<comment type="caution">
    <text evidence="2">The sequence shown here is derived from an EMBL/GenBank/DDBJ whole genome shotgun (WGS) entry which is preliminary data.</text>
</comment>
<protein>
    <submittedName>
        <fullName evidence="2">Uncharacterized protein</fullName>
    </submittedName>
</protein>
<reference evidence="3" key="1">
    <citation type="journal article" date="2019" name="Int. J. Syst. Evol. Microbiol.">
        <title>The Global Catalogue of Microorganisms (GCM) 10K type strain sequencing project: providing services to taxonomists for standard genome sequencing and annotation.</title>
        <authorList>
            <consortium name="The Broad Institute Genomics Platform"/>
            <consortium name="The Broad Institute Genome Sequencing Center for Infectious Disease"/>
            <person name="Wu L."/>
            <person name="Ma J."/>
        </authorList>
    </citation>
    <scope>NUCLEOTIDE SEQUENCE [LARGE SCALE GENOMIC DNA]</scope>
    <source>
        <strain evidence="3">CCUG 56029</strain>
    </source>
</reference>
<keyword evidence="3" id="KW-1185">Reference proteome</keyword>
<sequence>MTQPDPEERGEVLISALDTGPSEQERENLSPTEDLARFVPAAHPAEEPDDEDV</sequence>
<organism evidence="2 3">
    <name type="scientific">Deinococcus navajonensis</name>
    <dbReference type="NCBI Taxonomy" id="309884"/>
    <lineage>
        <taxon>Bacteria</taxon>
        <taxon>Thermotogati</taxon>
        <taxon>Deinococcota</taxon>
        <taxon>Deinococci</taxon>
        <taxon>Deinococcales</taxon>
        <taxon>Deinococcaceae</taxon>
        <taxon>Deinococcus</taxon>
    </lineage>
</organism>